<dbReference type="PRINTS" id="PR00368">
    <property type="entry name" value="FADPNR"/>
</dbReference>
<dbReference type="SMART" id="SM00382">
    <property type="entry name" value="AAA"/>
    <property type="match status" value="2"/>
</dbReference>
<keyword evidence="3" id="KW-0813">Transport</keyword>
<dbReference type="PROSITE" id="PS50929">
    <property type="entry name" value="ABC_TM1F"/>
    <property type="match status" value="2"/>
</dbReference>
<reference evidence="14 15" key="1">
    <citation type="submission" date="2024-07" db="EMBL/GenBank/DDBJ databases">
        <title>Section-level genome sequencing and comparative genomics of Aspergillus sections Usti and Cavernicolus.</title>
        <authorList>
            <consortium name="Lawrence Berkeley National Laboratory"/>
            <person name="Nybo J.L."/>
            <person name="Vesth T.C."/>
            <person name="Theobald S."/>
            <person name="Frisvad J.C."/>
            <person name="Larsen T.O."/>
            <person name="Kjaerboelling I."/>
            <person name="Rothschild-Mancinelli K."/>
            <person name="Lyhne E.K."/>
            <person name="Kogle M.E."/>
            <person name="Barry K."/>
            <person name="Clum A."/>
            <person name="Na H."/>
            <person name="Ledsgaard L."/>
            <person name="Lin J."/>
            <person name="Lipzen A."/>
            <person name="Kuo A."/>
            <person name="Riley R."/>
            <person name="Mondo S."/>
            <person name="LaButti K."/>
            <person name="Haridas S."/>
            <person name="Pangalinan J."/>
            <person name="Salamov A.A."/>
            <person name="Simmons B.A."/>
            <person name="Magnuson J.K."/>
            <person name="Chen J."/>
            <person name="Drula E."/>
            <person name="Henrissat B."/>
            <person name="Wiebenga A."/>
            <person name="Lubbers R.J."/>
            <person name="Gomes A.C."/>
            <person name="Macurrencykelacurrency M.R."/>
            <person name="Stajich J."/>
            <person name="Grigoriev I.V."/>
            <person name="Mortensen U.H."/>
            <person name="De vries R.P."/>
            <person name="Baker S.E."/>
            <person name="Andersen M.R."/>
        </authorList>
    </citation>
    <scope>NUCLEOTIDE SEQUENCE [LARGE SCALE GENOMIC DNA]</scope>
    <source>
        <strain evidence="14 15">CBS 756.74</strain>
    </source>
</reference>
<evidence type="ECO:0000256" key="9">
    <source>
        <dbReference type="ARBA" id="ARBA00023136"/>
    </source>
</evidence>
<dbReference type="SUPFAM" id="SSF51905">
    <property type="entry name" value="FAD/NAD(P)-binding domain"/>
    <property type="match status" value="1"/>
</dbReference>
<evidence type="ECO:0000313" key="15">
    <source>
        <dbReference type="Proteomes" id="UP001610444"/>
    </source>
</evidence>
<dbReference type="InterPro" id="IPR003439">
    <property type="entry name" value="ABC_transporter-like_ATP-bd"/>
</dbReference>
<evidence type="ECO:0000313" key="14">
    <source>
        <dbReference type="EMBL" id="KAL2840319.1"/>
    </source>
</evidence>
<feature type="transmembrane region" description="Helical" evidence="11">
    <location>
        <begin position="524"/>
        <end position="544"/>
    </location>
</feature>
<feature type="transmembrane region" description="Helical" evidence="11">
    <location>
        <begin position="1215"/>
        <end position="1242"/>
    </location>
</feature>
<protein>
    <recommendedName>
        <fullName evidence="16">P-loop containing nucleoside triphosphate hydrolase protein</fullName>
    </recommendedName>
</protein>
<feature type="transmembrane region" description="Helical" evidence="11">
    <location>
        <begin position="1312"/>
        <end position="1335"/>
    </location>
</feature>
<dbReference type="InterPro" id="IPR039421">
    <property type="entry name" value="Type_1_exporter"/>
</dbReference>
<dbReference type="CDD" id="cd18577">
    <property type="entry name" value="ABC_6TM_Pgp_ABCB1_D1_like"/>
    <property type="match status" value="1"/>
</dbReference>
<evidence type="ECO:0000256" key="7">
    <source>
        <dbReference type="ARBA" id="ARBA00022840"/>
    </source>
</evidence>
<dbReference type="Gene3D" id="3.40.50.300">
    <property type="entry name" value="P-loop containing nucleotide triphosphate hydrolases"/>
    <property type="match status" value="2"/>
</dbReference>
<dbReference type="SUPFAM" id="SSF90123">
    <property type="entry name" value="ABC transporter transmembrane region"/>
    <property type="match status" value="2"/>
</dbReference>
<dbReference type="InterPro" id="IPR036640">
    <property type="entry name" value="ABC1_TM_sf"/>
</dbReference>
<evidence type="ECO:0000256" key="5">
    <source>
        <dbReference type="ARBA" id="ARBA00022737"/>
    </source>
</evidence>
<dbReference type="RefSeq" id="XP_070893970.1">
    <property type="nucleotide sequence ID" value="XM_071046998.1"/>
</dbReference>
<feature type="region of interest" description="Disordered" evidence="10">
    <location>
        <begin position="1099"/>
        <end position="1155"/>
    </location>
</feature>
<accession>A0ABR4JJX3</accession>
<dbReference type="PROSITE" id="PS50893">
    <property type="entry name" value="ABC_TRANSPORTER_2"/>
    <property type="match status" value="2"/>
</dbReference>
<comment type="subcellular location">
    <subcellularLocation>
        <location evidence="1">Membrane</location>
        <topology evidence="1">Multi-pass membrane protein</topology>
    </subcellularLocation>
</comment>
<keyword evidence="7" id="KW-0067">ATP-binding</keyword>
<keyword evidence="9 11" id="KW-0472">Membrane</keyword>
<keyword evidence="15" id="KW-1185">Reference proteome</keyword>
<feature type="transmembrane region" description="Helical" evidence="11">
    <location>
        <begin position="1431"/>
        <end position="1454"/>
    </location>
</feature>
<evidence type="ECO:0000256" key="4">
    <source>
        <dbReference type="ARBA" id="ARBA00022692"/>
    </source>
</evidence>
<evidence type="ECO:0000256" key="1">
    <source>
        <dbReference type="ARBA" id="ARBA00004141"/>
    </source>
</evidence>
<feature type="domain" description="ABC transporter" evidence="12">
    <location>
        <begin position="806"/>
        <end position="1090"/>
    </location>
</feature>
<dbReference type="InterPro" id="IPR023753">
    <property type="entry name" value="FAD/NAD-binding_dom"/>
</dbReference>
<feature type="domain" description="ABC transmembrane type-1" evidence="13">
    <location>
        <begin position="471"/>
        <end position="769"/>
    </location>
</feature>
<evidence type="ECO:0000256" key="3">
    <source>
        <dbReference type="ARBA" id="ARBA00022448"/>
    </source>
</evidence>
<keyword evidence="5" id="KW-0677">Repeat</keyword>
<dbReference type="InterPro" id="IPR003593">
    <property type="entry name" value="AAA+_ATPase"/>
</dbReference>
<evidence type="ECO:0000256" key="10">
    <source>
        <dbReference type="SAM" id="MobiDB-lite"/>
    </source>
</evidence>
<dbReference type="PROSITE" id="PS00211">
    <property type="entry name" value="ABC_TRANSPORTER_1"/>
    <property type="match status" value="2"/>
</dbReference>
<dbReference type="PANTHER" id="PTHR43394:SF11">
    <property type="entry name" value="ATP-BINDING CASSETTE TRANSPORTER"/>
    <property type="match status" value="1"/>
</dbReference>
<dbReference type="GeneID" id="98162162"/>
<dbReference type="Proteomes" id="UP001610444">
    <property type="component" value="Unassembled WGS sequence"/>
</dbReference>
<dbReference type="PANTHER" id="PTHR43394">
    <property type="entry name" value="ATP-DEPENDENT PERMEASE MDL1, MITOCHONDRIAL"/>
    <property type="match status" value="1"/>
</dbReference>
<feature type="transmembrane region" description="Helical" evidence="11">
    <location>
        <begin position="1283"/>
        <end position="1306"/>
    </location>
</feature>
<evidence type="ECO:0000259" key="13">
    <source>
        <dbReference type="PROSITE" id="PS50929"/>
    </source>
</evidence>
<dbReference type="InterPro" id="IPR036188">
    <property type="entry name" value="FAD/NAD-bd_sf"/>
</dbReference>
<keyword evidence="8 11" id="KW-1133">Transmembrane helix</keyword>
<feature type="transmembrane region" description="Helical" evidence="11">
    <location>
        <begin position="1170"/>
        <end position="1195"/>
    </location>
</feature>
<gene>
    <name evidence="14" type="ORF">BJX68DRAFT_271669</name>
</gene>
<dbReference type="SUPFAM" id="SSF52540">
    <property type="entry name" value="P-loop containing nucleoside triphosphate hydrolases"/>
    <property type="match status" value="2"/>
</dbReference>
<dbReference type="InterPro" id="IPR017871">
    <property type="entry name" value="ABC_transporter-like_CS"/>
</dbReference>
<evidence type="ECO:0000259" key="12">
    <source>
        <dbReference type="PROSITE" id="PS50893"/>
    </source>
</evidence>
<feature type="transmembrane region" description="Helical" evidence="11">
    <location>
        <begin position="467"/>
        <end position="491"/>
    </location>
</feature>
<feature type="transmembrane region" description="Helical" evidence="11">
    <location>
        <begin position="1398"/>
        <end position="1419"/>
    </location>
</feature>
<dbReference type="PRINTS" id="PR00411">
    <property type="entry name" value="PNDRDTASEI"/>
</dbReference>
<dbReference type="InterPro" id="IPR011527">
    <property type="entry name" value="ABC1_TM_dom"/>
</dbReference>
<feature type="compositionally biased region" description="Low complexity" evidence="10">
    <location>
        <begin position="1099"/>
        <end position="1108"/>
    </location>
</feature>
<dbReference type="Pfam" id="PF00664">
    <property type="entry name" value="ABC_membrane"/>
    <property type="match status" value="2"/>
</dbReference>
<dbReference type="CDD" id="cd18578">
    <property type="entry name" value="ABC_6TM_Pgp_ABCB1_D2_like"/>
    <property type="match status" value="1"/>
</dbReference>
<keyword evidence="4 11" id="KW-0812">Transmembrane</keyword>
<name>A0ABR4JJX3_9EURO</name>
<feature type="region of interest" description="Disordered" evidence="10">
    <location>
        <begin position="1496"/>
        <end position="1517"/>
    </location>
</feature>
<organism evidence="14 15">
    <name type="scientific">Aspergillus pseudodeflectus</name>
    <dbReference type="NCBI Taxonomy" id="176178"/>
    <lineage>
        <taxon>Eukaryota</taxon>
        <taxon>Fungi</taxon>
        <taxon>Dikarya</taxon>
        <taxon>Ascomycota</taxon>
        <taxon>Pezizomycotina</taxon>
        <taxon>Eurotiomycetes</taxon>
        <taxon>Eurotiomycetidae</taxon>
        <taxon>Eurotiales</taxon>
        <taxon>Aspergillaceae</taxon>
        <taxon>Aspergillus</taxon>
        <taxon>Aspergillus subgen. Nidulantes</taxon>
    </lineage>
</organism>
<evidence type="ECO:0000256" key="2">
    <source>
        <dbReference type="ARBA" id="ARBA00007577"/>
    </source>
</evidence>
<feature type="domain" description="ABC transmembrane type-1" evidence="13">
    <location>
        <begin position="1173"/>
        <end position="1459"/>
    </location>
</feature>
<dbReference type="InterPro" id="IPR027417">
    <property type="entry name" value="P-loop_NTPase"/>
</dbReference>
<sequence length="1765" mass="190562">MPSFEEPQTPFKVLILGGSYAGLSAALNLVDFCHGRKNRFSIDEADNGTGKVIPVQVTIVDPRDGFYHLIGQPLALSSQKFAEAFWTKYTDLAALQTPGIRTVQGSIETVDCASKTATITTAKGAIHESYDYLITATGLQREYPSAPRSLKREKYLAETAENLANVRDASKGVVVIGGGAVGIEIAAEINMLHPQVPVTLVHSRTRLLSSESLPDEFAARALEILHENKISTILGARVIDISDPQQITPDEHPQYTLTLSTGQTLVTSHVINAVSRFTPTAPSYLPNPESICDDQGYIRIEPTLQFVDDGSVPNAADHYAAGDVARWTGIKRAGAAMHQGHYAARNIHQKMMSRVYGTTPEFVELAEVEPGMGLALGKSAVGYFPSMGLQSGEETRELFFQGDLGFMICYKWMQLGTPMPKAVGVEKEAEKMIEKVVETEVEVEKLLSRCTTFIRLLVYANPSPKELFFLLGGLLSAIASGVPFPIMAIVFGQLVDDMNSSTCNATPANADEYQSGINDKVLQIVYIGIAYFVLIYLYVFCWNLSGEWLAQRLRERYFHSLLRQDATFFDTLAPGEASSRITGDISTIQQGTSEKVGIVLNSIAFFITSYVVAFIKDARLAGMLVSLVPAYLGMSLVGGYFVRKYFGKALECMASASSVALEAFTNTMVVHAFSANLRLESRFIDHLGPARVAGIRKSIATATQAGLLYFIAFSANALAFWQGSTKIANAVEEGGSGVTVGNTYTVILVLVDASLILSQVAPFLQSFDAASVAFKKLERDIERPSTIDGTAEDVGLIPAGEITPDVELRNVSFRFPSRPDKPILQDLSLRIPAGKQTALVGLSGSGKSTVAGLITRFYDAEEGTVFVGGHDVKSLNVRFLRSAISLVQQEPCLLDRSILENIALGLVNSSAHAHLVDVLKGSALEDIATAIREKGQTVADAIEARVGDSAEREQVREIMSLVETAAGLADASNFISKLDHGFATMVGASGNLISGGQKQRISIARALVKNPQILILDEATASLDSATEIRVQQALETAAAGRTMVTIAHRLSTIRNADNIIVMRQGKLIEQGSHSELLAADGAYAELVRLQNLNVNASADNGDASSSARPSLDSTTLEKEKITEVTSVQDDEGSATPPKEKPTEEEPVTTERSTSSTTKAVASLFRPYSLALLIAVIGAVVIGGTFCASAVIFGNVVGKLSSCETAQSIRDAGEFWGLMFFVLAIIEFFANLVSWSLFGWIAEQLIYKVRVLSLRSILEQKLEWHEARTPSGLLSLIVKDSNALNGLTGSVVCTILSILVNLVAAIVMTHIIAWRIALVCLSVVPLLLGAGWMRVTSLSRYEERHNDAFARSLGITVEAVTSIKTVHALAIESEVLSTYRRSLQGPVREIAGQSAWTNLWLAVGYGLSNFVYALAYWWGAKNIIAGHYTQTQFFIVVLALLVSSQLWGQMFALAPDVSRAVQATRRLLNLLDLGSTKKLSDPVTTPEYAGAVDLESTTHPTEKPPPPPPPSSGTTPLTGLSVAFKGVEFTYPARPDSQVLHGLDLSIAPGQFAALVGPSGAGKSTIISLIERLYSPSSGTIEINGADLAHRDLSFRDEIAYVPQHSVLFDGTIRFNLELGARPDQTLTQADIEEACKLANIHDVIVGLPDGYETACGPNGDRLSGGQKQRLAIARALIRKPRLLLLDESTSALDAESERLLQDGLEKAARGITVIAIAHRLYTIRKADVIFLVEEGRCVERGTHAELIERSESYRVNALNQAVDG</sequence>
<evidence type="ECO:0000256" key="6">
    <source>
        <dbReference type="ARBA" id="ARBA00022741"/>
    </source>
</evidence>
<evidence type="ECO:0008006" key="16">
    <source>
        <dbReference type="Google" id="ProtNLM"/>
    </source>
</evidence>
<proteinExistence type="inferred from homology"/>
<feature type="domain" description="ABC transporter" evidence="12">
    <location>
        <begin position="1522"/>
        <end position="1760"/>
    </location>
</feature>
<comment type="caution">
    <text evidence="14">The sequence shown here is derived from an EMBL/GenBank/DDBJ whole genome shotgun (WGS) entry which is preliminary data.</text>
</comment>
<feature type="transmembrane region" description="Helical" evidence="11">
    <location>
        <begin position="596"/>
        <end position="615"/>
    </location>
</feature>
<dbReference type="Gene3D" id="3.50.50.100">
    <property type="match status" value="1"/>
</dbReference>
<evidence type="ECO:0000256" key="8">
    <source>
        <dbReference type="ARBA" id="ARBA00022989"/>
    </source>
</evidence>
<feature type="transmembrane region" description="Helical" evidence="11">
    <location>
        <begin position="706"/>
        <end position="724"/>
    </location>
</feature>
<keyword evidence="6" id="KW-0547">Nucleotide-binding</keyword>
<feature type="transmembrane region" description="Helical" evidence="11">
    <location>
        <begin position="621"/>
        <end position="642"/>
    </location>
</feature>
<evidence type="ECO:0000256" key="11">
    <source>
        <dbReference type="SAM" id="Phobius"/>
    </source>
</evidence>
<comment type="similarity">
    <text evidence="2">Belongs to the ABC transporter superfamily. ABCB family. Multidrug resistance exporter (TC 3.A.1.201) subfamily.</text>
</comment>
<feature type="transmembrane region" description="Helical" evidence="11">
    <location>
        <begin position="12"/>
        <end position="30"/>
    </location>
</feature>
<dbReference type="Gene3D" id="1.20.1560.10">
    <property type="entry name" value="ABC transporter type 1, transmembrane domain"/>
    <property type="match status" value="1"/>
</dbReference>
<dbReference type="EMBL" id="JBFXLR010000066">
    <property type="protein sequence ID" value="KAL2840319.1"/>
    <property type="molecule type" value="Genomic_DNA"/>
</dbReference>
<dbReference type="Pfam" id="PF00005">
    <property type="entry name" value="ABC_tran"/>
    <property type="match status" value="2"/>
</dbReference>
<dbReference type="Pfam" id="PF07992">
    <property type="entry name" value="Pyr_redox_2"/>
    <property type="match status" value="1"/>
</dbReference>